<keyword evidence="5 9" id="KW-0732">Signal</keyword>
<dbReference type="OrthoDB" id="406505at2759"/>
<dbReference type="Proteomes" id="UP000604825">
    <property type="component" value="Unassembled WGS sequence"/>
</dbReference>
<dbReference type="InterPro" id="IPR005795">
    <property type="entry name" value="LolPI"/>
</dbReference>
<dbReference type="SUPFAM" id="SSF49590">
    <property type="entry name" value="PHL pollen allergen"/>
    <property type="match status" value="1"/>
</dbReference>
<protein>
    <submittedName>
        <fullName evidence="12">Uncharacterized protein</fullName>
    </submittedName>
</protein>
<feature type="chain" id="PRO_5032821910" evidence="9">
    <location>
        <begin position="18"/>
        <end position="323"/>
    </location>
</feature>
<dbReference type="PRINTS" id="PR01225">
    <property type="entry name" value="EXPANSNFAMLY"/>
</dbReference>
<dbReference type="Pfam" id="PF01357">
    <property type="entry name" value="Expansin_C"/>
    <property type="match status" value="1"/>
</dbReference>
<feature type="domain" description="Expansin-like CBD" evidence="11">
    <location>
        <begin position="237"/>
        <end position="318"/>
    </location>
</feature>
<reference evidence="12" key="1">
    <citation type="submission" date="2020-10" db="EMBL/GenBank/DDBJ databases">
        <authorList>
            <person name="Han B."/>
            <person name="Lu T."/>
            <person name="Zhao Q."/>
            <person name="Huang X."/>
            <person name="Zhao Y."/>
        </authorList>
    </citation>
    <scope>NUCLEOTIDE SEQUENCE</scope>
</reference>
<dbReference type="PROSITE" id="PS50842">
    <property type="entry name" value="EXPANSIN_EG45"/>
    <property type="match status" value="1"/>
</dbReference>
<dbReference type="Pfam" id="PF03330">
    <property type="entry name" value="DPBB_1"/>
    <property type="match status" value="1"/>
</dbReference>
<evidence type="ECO:0000256" key="9">
    <source>
        <dbReference type="SAM" id="SignalP"/>
    </source>
</evidence>
<gene>
    <name evidence="12" type="ORF">NCGR_LOCUS17758</name>
</gene>
<dbReference type="SUPFAM" id="SSF50685">
    <property type="entry name" value="Barwin-like endoglucanases"/>
    <property type="match status" value="1"/>
</dbReference>
<dbReference type="PROSITE" id="PS50843">
    <property type="entry name" value="EXPANSIN_CBD"/>
    <property type="match status" value="1"/>
</dbReference>
<evidence type="ECO:0000256" key="1">
    <source>
        <dbReference type="ARBA" id="ARBA00004191"/>
    </source>
</evidence>
<keyword evidence="7" id="KW-0961">Cell wall biogenesis/degradation</keyword>
<evidence type="ECO:0000313" key="13">
    <source>
        <dbReference type="Proteomes" id="UP000604825"/>
    </source>
</evidence>
<organism evidence="12 13">
    <name type="scientific">Miscanthus lutarioriparius</name>
    <dbReference type="NCBI Taxonomy" id="422564"/>
    <lineage>
        <taxon>Eukaryota</taxon>
        <taxon>Viridiplantae</taxon>
        <taxon>Streptophyta</taxon>
        <taxon>Embryophyta</taxon>
        <taxon>Tracheophyta</taxon>
        <taxon>Spermatophyta</taxon>
        <taxon>Magnoliopsida</taxon>
        <taxon>Liliopsida</taxon>
        <taxon>Poales</taxon>
        <taxon>Poaceae</taxon>
        <taxon>PACMAD clade</taxon>
        <taxon>Panicoideae</taxon>
        <taxon>Andropogonodae</taxon>
        <taxon>Andropogoneae</taxon>
        <taxon>Saccharinae</taxon>
        <taxon>Miscanthus</taxon>
    </lineage>
</organism>
<dbReference type="InterPro" id="IPR007117">
    <property type="entry name" value="Expansin_CBD"/>
</dbReference>
<dbReference type="GO" id="GO:0005576">
    <property type="term" value="C:extracellular region"/>
    <property type="evidence" value="ECO:0007669"/>
    <property type="project" value="InterPro"/>
</dbReference>
<dbReference type="PRINTS" id="PR00829">
    <property type="entry name" value="LOLP1ALLERGN"/>
</dbReference>
<dbReference type="InterPro" id="IPR036749">
    <property type="entry name" value="Expansin_CBD_sf"/>
</dbReference>
<evidence type="ECO:0000256" key="5">
    <source>
        <dbReference type="ARBA" id="ARBA00022729"/>
    </source>
</evidence>
<dbReference type="GO" id="GO:0071555">
    <property type="term" value="P:cell wall organization"/>
    <property type="evidence" value="ECO:0007669"/>
    <property type="project" value="UniProtKB-KW"/>
</dbReference>
<keyword evidence="4" id="KW-0964">Secreted</keyword>
<evidence type="ECO:0000256" key="7">
    <source>
        <dbReference type="ARBA" id="ARBA00023316"/>
    </source>
</evidence>
<keyword evidence="13" id="KW-1185">Reference proteome</keyword>
<keyword evidence="6" id="KW-0325">Glycoprotein</keyword>
<feature type="compositionally biased region" description="Polar residues" evidence="8">
    <location>
        <begin position="72"/>
        <end position="86"/>
    </location>
</feature>
<comment type="subcellular location">
    <subcellularLocation>
        <location evidence="1">Secreted</location>
        <location evidence="1">Cell wall</location>
    </subcellularLocation>
</comment>
<sequence length="323" mass="33461">MAAKLCTLLLAAGVVLSLLVSPIACSTRKLSKPKPKTKPVSHRQAPAARAIHKPAAAAPAVKGSHKPATAAKSHTNHTATPSSPSTVYGSGGWLSGAGATYYGAPNGDGGEGGACGYQTAVGKQPFDSMIAAGSAPLYRGGEGCGACYEVKCTSNAACSGQPVTIVITDLSPGGLFPGEVAHFDMSGTAMGAMAKPGPGMADKVRAGGVVRIQYRRVPCKYPGVNVAFKVDQGANPFYFNVLIEFEDDDGDLRAVDLMEAGSSVWTPMAHNWGATWRLNNGRRLRAPFGLRLTSDSGRVLVANNAIPAAWTPGKTYRSLVNYP</sequence>
<dbReference type="EMBL" id="CAJGYO010000004">
    <property type="protein sequence ID" value="CAD6225819.1"/>
    <property type="molecule type" value="Genomic_DNA"/>
</dbReference>
<feature type="domain" description="Expansin-like EG45" evidence="10">
    <location>
        <begin position="112"/>
        <end position="224"/>
    </location>
</feature>
<evidence type="ECO:0000256" key="6">
    <source>
        <dbReference type="ARBA" id="ARBA00023180"/>
    </source>
</evidence>
<comment type="caution">
    <text evidence="12">The sequence shown here is derived from an EMBL/GenBank/DDBJ whole genome shotgun (WGS) entry which is preliminary data.</text>
</comment>
<dbReference type="AlphaFoldDB" id="A0A811NSI4"/>
<feature type="compositionally biased region" description="Basic residues" evidence="8">
    <location>
        <begin position="29"/>
        <end position="41"/>
    </location>
</feature>
<dbReference type="Gene3D" id="2.40.40.10">
    <property type="entry name" value="RlpA-like domain"/>
    <property type="match status" value="1"/>
</dbReference>
<dbReference type="InterPro" id="IPR007112">
    <property type="entry name" value="Expansin/allergen_DPBB_dom"/>
</dbReference>
<keyword evidence="3" id="KW-0134">Cell wall</keyword>
<proteinExistence type="inferred from homology"/>
<dbReference type="InterPro" id="IPR009009">
    <property type="entry name" value="RlpA-like_DPBB"/>
</dbReference>
<evidence type="ECO:0000256" key="4">
    <source>
        <dbReference type="ARBA" id="ARBA00022525"/>
    </source>
</evidence>
<accession>A0A811NSI4</accession>
<evidence type="ECO:0000259" key="11">
    <source>
        <dbReference type="PROSITE" id="PS50843"/>
    </source>
</evidence>
<dbReference type="InterPro" id="IPR036908">
    <property type="entry name" value="RlpA-like_sf"/>
</dbReference>
<evidence type="ECO:0000313" key="12">
    <source>
        <dbReference type="EMBL" id="CAD6225819.1"/>
    </source>
</evidence>
<evidence type="ECO:0000256" key="2">
    <source>
        <dbReference type="ARBA" id="ARBA00005650"/>
    </source>
</evidence>
<dbReference type="InterPro" id="IPR007118">
    <property type="entry name" value="Expan_Lol_pI"/>
</dbReference>
<dbReference type="SMART" id="SM00837">
    <property type="entry name" value="DPBB_1"/>
    <property type="match status" value="1"/>
</dbReference>
<feature type="compositionally biased region" description="Low complexity" evidence="8">
    <location>
        <begin position="45"/>
        <end position="60"/>
    </location>
</feature>
<feature type="region of interest" description="Disordered" evidence="8">
    <location>
        <begin position="28"/>
        <end position="86"/>
    </location>
</feature>
<comment type="similarity">
    <text evidence="2">Belongs to the expansin family. Expansin B subfamily.</text>
</comment>
<name>A0A811NSI4_9POAL</name>
<dbReference type="PANTHER" id="PTHR31692:SF73">
    <property type="entry name" value="EXPANSIN-B4"/>
    <property type="match status" value="1"/>
</dbReference>
<evidence type="ECO:0000256" key="8">
    <source>
        <dbReference type="SAM" id="MobiDB-lite"/>
    </source>
</evidence>
<dbReference type="Gene3D" id="2.60.40.760">
    <property type="entry name" value="Expansin, cellulose-binding-like domain"/>
    <property type="match status" value="1"/>
</dbReference>
<evidence type="ECO:0000256" key="3">
    <source>
        <dbReference type="ARBA" id="ARBA00022512"/>
    </source>
</evidence>
<feature type="signal peptide" evidence="9">
    <location>
        <begin position="1"/>
        <end position="17"/>
    </location>
</feature>
<evidence type="ECO:0000259" key="10">
    <source>
        <dbReference type="PROSITE" id="PS50842"/>
    </source>
</evidence>
<dbReference type="PANTHER" id="PTHR31692">
    <property type="entry name" value="EXPANSIN-B3"/>
    <property type="match status" value="1"/>
</dbReference>